<comment type="caution">
    <text evidence="7">The sequence shown here is derived from an EMBL/GenBank/DDBJ whole genome shotgun (WGS) entry which is preliminary data.</text>
</comment>
<dbReference type="SUPFAM" id="SSF53335">
    <property type="entry name" value="S-adenosyl-L-methionine-dependent methyltransferases"/>
    <property type="match status" value="1"/>
</dbReference>
<dbReference type="CDD" id="cd11644">
    <property type="entry name" value="Precorrin-6Y-MT"/>
    <property type="match status" value="1"/>
</dbReference>
<dbReference type="GO" id="GO:0016994">
    <property type="term" value="F:precorrin-6A reductase activity"/>
    <property type="evidence" value="ECO:0007669"/>
    <property type="project" value="UniProtKB-EC"/>
</dbReference>
<feature type="domain" description="Tetrapyrrole methylase" evidence="6">
    <location>
        <begin position="260"/>
        <end position="445"/>
    </location>
</feature>
<dbReference type="NCBIfam" id="TIGR02469">
    <property type="entry name" value="CbiT"/>
    <property type="match status" value="1"/>
</dbReference>
<dbReference type="Pfam" id="PF00590">
    <property type="entry name" value="TP_methylase"/>
    <property type="match status" value="1"/>
</dbReference>
<sequence>MGKILIFAGTVEGRRLAEFLDSQKKECYVCVATEYGESLLPEGEYICSSSKRLSAKEMKELMNKEGIDYVVDATHPFAVEVSENIRFACETLEKKYIRLLRDEDSIEEKNDCILVGSVGEAVDYLMETDGNILVTTGSKELKEYTRIPQFKKRVTARVLSTPEVVMECSKFGFEGKNLICMQGPFDEELNYCLLKQTKASYLVTKESGKAGGLEEKLLAAKRAGVKVILIGRPKEQQGYSFEQVKLYLCKEEKIKWKQHITFVGIGMGTKQTMTLEAWNACEMADVLIGAERMLQTVKELRKPKFSSYKIEEIKQFISEHLEYGNIVILVSGDIGFYSGTKKWMEQLSDYPISRINGISSVVYFCGKLGIPWEKTALISLHGREQNIIHAVKNNETVFALVGEDNGIPALCKELIRCGLESVVLHVGENLSYSNERIVTGTPKELVTEEFERLSVVVIENRIPEQVVVTHGIRDEKFLRDKVPMTKSEIRSISLSKLELTREATVYDIGAGTGSVSIELSMQAFNGMVYAVEKKEEAVNLIQLNKNYFGVSNLQIIEGEAPDALKELPAPTHVFIGGSSGNLKEILASVLKKNPSVRIVMNAITLETVMEAVECVKEFSLVEVDIASVAVSKSKEVGQYHMMMAQNPVYIISCRGGGSKENGTLS</sequence>
<keyword evidence="7" id="KW-0560">Oxidoreductase</keyword>
<dbReference type="EMBL" id="VUMT01000001">
    <property type="protein sequence ID" value="MSS62506.1"/>
    <property type="molecule type" value="Genomic_DNA"/>
</dbReference>
<dbReference type="UniPathway" id="UPA00148"/>
<dbReference type="GO" id="GO:0009236">
    <property type="term" value="P:cobalamin biosynthetic process"/>
    <property type="evidence" value="ECO:0007669"/>
    <property type="project" value="UniProtKB-UniPathway"/>
</dbReference>
<evidence type="ECO:0000256" key="5">
    <source>
        <dbReference type="ARBA" id="ARBA00022691"/>
    </source>
</evidence>
<evidence type="ECO:0000313" key="8">
    <source>
        <dbReference type="Proteomes" id="UP000482209"/>
    </source>
</evidence>
<dbReference type="InterPro" id="IPR012818">
    <property type="entry name" value="CbiE"/>
</dbReference>
<protein>
    <submittedName>
        <fullName evidence="7">Precorrin-6A reductase</fullName>
        <ecNumber evidence="7">1.3.1.54</ecNumber>
    </submittedName>
</protein>
<keyword evidence="4" id="KW-0808">Transferase</keyword>
<dbReference type="InterPro" id="IPR014776">
    <property type="entry name" value="4pyrrole_Mease_sub2"/>
</dbReference>
<dbReference type="GO" id="GO:0008276">
    <property type="term" value="F:protein methyltransferase activity"/>
    <property type="evidence" value="ECO:0007669"/>
    <property type="project" value="InterPro"/>
</dbReference>
<evidence type="ECO:0000256" key="1">
    <source>
        <dbReference type="ARBA" id="ARBA00004953"/>
    </source>
</evidence>
<dbReference type="InterPro" id="IPR014777">
    <property type="entry name" value="4pyrrole_Mease_sub1"/>
</dbReference>
<dbReference type="EC" id="1.3.1.54" evidence="7"/>
<dbReference type="InterPro" id="IPR029063">
    <property type="entry name" value="SAM-dependent_MTases_sf"/>
</dbReference>
<dbReference type="PANTHER" id="PTHR43182:SF1">
    <property type="entry name" value="COBALT-PRECORRIN-7 C(5)-METHYLTRANSFERASE"/>
    <property type="match status" value="1"/>
</dbReference>
<organism evidence="7 8">
    <name type="scientific">Velocimicrobium porci</name>
    <dbReference type="NCBI Taxonomy" id="2606634"/>
    <lineage>
        <taxon>Bacteria</taxon>
        <taxon>Bacillati</taxon>
        <taxon>Bacillota</taxon>
        <taxon>Clostridia</taxon>
        <taxon>Lachnospirales</taxon>
        <taxon>Lachnospiraceae</taxon>
        <taxon>Velocimicrobium</taxon>
    </lineage>
</organism>
<dbReference type="PANTHER" id="PTHR43182">
    <property type="entry name" value="COBALT-PRECORRIN-6B C(15)-METHYLTRANSFERASE (DECARBOXYLATING)"/>
    <property type="match status" value="1"/>
</dbReference>
<dbReference type="NCBIfam" id="TIGR02467">
    <property type="entry name" value="CbiE"/>
    <property type="match status" value="1"/>
</dbReference>
<dbReference type="Gene3D" id="3.30.950.10">
    <property type="entry name" value="Methyltransferase, Cobalt-precorrin-4 Transmethylase, Domain 2"/>
    <property type="match status" value="1"/>
</dbReference>
<evidence type="ECO:0000256" key="4">
    <source>
        <dbReference type="ARBA" id="ARBA00022679"/>
    </source>
</evidence>
<proteinExistence type="predicted"/>
<gene>
    <name evidence="7" type="primary">cobK</name>
    <name evidence="7" type="ORF">FYJ58_01180</name>
</gene>
<evidence type="ECO:0000256" key="2">
    <source>
        <dbReference type="ARBA" id="ARBA00022573"/>
    </source>
</evidence>
<name>A0A6L5XUM7_9FIRM</name>
<dbReference type="Pfam" id="PF02571">
    <property type="entry name" value="CbiJ"/>
    <property type="match status" value="1"/>
</dbReference>
<dbReference type="InterPro" id="IPR035996">
    <property type="entry name" value="4pyrrol_Methylase_sf"/>
</dbReference>
<dbReference type="CDD" id="cd02440">
    <property type="entry name" value="AdoMet_MTases"/>
    <property type="match status" value="1"/>
</dbReference>
<evidence type="ECO:0000256" key="3">
    <source>
        <dbReference type="ARBA" id="ARBA00022603"/>
    </source>
</evidence>
<reference evidence="7 8" key="1">
    <citation type="submission" date="2019-08" db="EMBL/GenBank/DDBJ databases">
        <title>In-depth cultivation of the pig gut microbiome towards novel bacterial diversity and tailored functional studies.</title>
        <authorList>
            <person name="Wylensek D."/>
            <person name="Hitch T.C.A."/>
            <person name="Clavel T."/>
        </authorList>
    </citation>
    <scope>NUCLEOTIDE SEQUENCE [LARGE SCALE GENOMIC DNA]</scope>
    <source>
        <strain evidence="7 8">WCA-693-APC-MOT-I</strain>
    </source>
</reference>
<dbReference type="AlphaFoldDB" id="A0A6L5XUM7"/>
<dbReference type="Gene3D" id="3.40.50.150">
    <property type="entry name" value="Vaccinia Virus protein VP39"/>
    <property type="match status" value="1"/>
</dbReference>
<evidence type="ECO:0000259" key="6">
    <source>
        <dbReference type="Pfam" id="PF00590"/>
    </source>
</evidence>
<dbReference type="InterPro" id="IPR003723">
    <property type="entry name" value="Precorrin-6x_reduct"/>
</dbReference>
<dbReference type="PROSITE" id="PS51014">
    <property type="entry name" value="COBK_CBIJ"/>
    <property type="match status" value="1"/>
</dbReference>
<dbReference type="Gene3D" id="3.40.1010.10">
    <property type="entry name" value="Cobalt-precorrin-4 Transmethylase, Domain 1"/>
    <property type="match status" value="1"/>
</dbReference>
<dbReference type="InterPro" id="IPR014008">
    <property type="entry name" value="Cbl_synth_MTase_CbiT"/>
</dbReference>
<dbReference type="InterPro" id="IPR000878">
    <property type="entry name" value="4pyrrol_Mease"/>
</dbReference>
<dbReference type="NCBIfam" id="TIGR00715">
    <property type="entry name" value="precor6x_red"/>
    <property type="match status" value="1"/>
</dbReference>
<keyword evidence="2" id="KW-0169">Cobalamin biosynthesis</keyword>
<comment type="pathway">
    <text evidence="1">Cofactor biosynthesis; adenosylcobalamin biosynthesis.</text>
</comment>
<keyword evidence="8" id="KW-1185">Reference proteome</keyword>
<keyword evidence="5" id="KW-0949">S-adenosyl-L-methionine</keyword>
<dbReference type="RefSeq" id="WP_154516011.1">
    <property type="nucleotide sequence ID" value="NZ_VUMT01000001.1"/>
</dbReference>
<dbReference type="InterPro" id="IPR050714">
    <property type="entry name" value="Cobalamin_biosynth_MTase"/>
</dbReference>
<accession>A0A6L5XUM7</accession>
<keyword evidence="3" id="KW-0489">Methyltransferase</keyword>
<dbReference type="Proteomes" id="UP000482209">
    <property type="component" value="Unassembled WGS sequence"/>
</dbReference>
<dbReference type="GO" id="GO:0032259">
    <property type="term" value="P:methylation"/>
    <property type="evidence" value="ECO:0007669"/>
    <property type="project" value="UniProtKB-KW"/>
</dbReference>
<evidence type="ECO:0000313" key="7">
    <source>
        <dbReference type="EMBL" id="MSS62506.1"/>
    </source>
</evidence>
<dbReference type="SUPFAM" id="SSF53790">
    <property type="entry name" value="Tetrapyrrole methylase"/>
    <property type="match status" value="1"/>
</dbReference>